<evidence type="ECO:0000313" key="1">
    <source>
        <dbReference type="EMBL" id="AFM16979.1"/>
    </source>
</evidence>
<dbReference type="eggNOG" id="ENOG503495G">
    <property type="taxonomic scope" value="Bacteria"/>
</dbReference>
<dbReference type="STRING" id="710421.Mycch_2196"/>
<dbReference type="EMBL" id="CP003053">
    <property type="protein sequence ID" value="AFM16979.1"/>
    <property type="molecule type" value="Genomic_DNA"/>
</dbReference>
<dbReference type="HOGENOM" id="CLU_151265_0_0_11"/>
<proteinExistence type="predicted"/>
<protein>
    <submittedName>
        <fullName evidence="1">Uncharacterized protein</fullName>
    </submittedName>
</protein>
<organism evidence="1 2">
    <name type="scientific">Mycolicibacterium chubuense (strain NBB4)</name>
    <name type="common">Mycobacterium chubuense</name>
    <dbReference type="NCBI Taxonomy" id="710421"/>
    <lineage>
        <taxon>Bacteria</taxon>
        <taxon>Bacillati</taxon>
        <taxon>Actinomycetota</taxon>
        <taxon>Actinomycetes</taxon>
        <taxon>Mycobacteriales</taxon>
        <taxon>Mycobacteriaceae</taxon>
        <taxon>Mycolicibacterium</taxon>
    </lineage>
</organism>
<dbReference type="AlphaFoldDB" id="I4BI72"/>
<gene>
    <name evidence="1" type="ordered locus">Mycch_2196</name>
</gene>
<dbReference type="RefSeq" id="WP_014815459.1">
    <property type="nucleotide sequence ID" value="NC_018027.1"/>
</dbReference>
<evidence type="ECO:0000313" key="2">
    <source>
        <dbReference type="Proteomes" id="UP000006057"/>
    </source>
</evidence>
<dbReference type="KEGG" id="mcb:Mycch_2196"/>
<accession>I4BI72</accession>
<dbReference type="OrthoDB" id="4377352at2"/>
<reference evidence="1 2" key="1">
    <citation type="submission" date="2012-06" db="EMBL/GenBank/DDBJ databases">
        <title>Complete sequence of chromosome of Mycobacterium chubuense NBB4.</title>
        <authorList>
            <consortium name="US DOE Joint Genome Institute"/>
            <person name="Lucas S."/>
            <person name="Han J."/>
            <person name="Lapidus A."/>
            <person name="Cheng J.-F."/>
            <person name="Goodwin L."/>
            <person name="Pitluck S."/>
            <person name="Peters L."/>
            <person name="Mikhailova N."/>
            <person name="Teshima H."/>
            <person name="Detter J.C."/>
            <person name="Han C."/>
            <person name="Tapia R."/>
            <person name="Land M."/>
            <person name="Hauser L."/>
            <person name="Kyrpides N."/>
            <person name="Ivanova N."/>
            <person name="Pagani I."/>
            <person name="Mattes T."/>
            <person name="Holmes A."/>
            <person name="Rutledge P."/>
            <person name="Paulsen I."/>
            <person name="Coleman N."/>
            <person name="Woyke T."/>
        </authorList>
    </citation>
    <scope>NUCLEOTIDE SEQUENCE [LARGE SCALE GENOMIC DNA]</scope>
    <source>
        <strain evidence="1 2">NBB4</strain>
    </source>
</reference>
<dbReference type="PATRIC" id="fig|710421.3.peg.2196"/>
<sequence length="99" mass="11013">MGLQKIGHGGQPLPTVFRRVHPPLAVLVDLPAMFPREPHCAGRYHPNGLQMDSVVEGRLTCWGLGEQGGWWGLVSYSVQFGSDKQTVTHWAPAWVLRLK</sequence>
<name>I4BI72_MYCCN</name>
<keyword evidence="2" id="KW-1185">Reference proteome</keyword>
<dbReference type="Proteomes" id="UP000006057">
    <property type="component" value="Chromosome"/>
</dbReference>